<dbReference type="Pfam" id="PF00326">
    <property type="entry name" value="Peptidase_S9"/>
    <property type="match status" value="1"/>
</dbReference>
<proteinExistence type="predicted"/>
<reference evidence="2 3" key="1">
    <citation type="journal article" date="2016" name="Nat. Commun.">
        <title>Thousands of microbial genomes shed light on interconnected biogeochemical processes in an aquifer system.</title>
        <authorList>
            <person name="Anantharaman K."/>
            <person name="Brown C.T."/>
            <person name="Hug L.A."/>
            <person name="Sharon I."/>
            <person name="Castelle C.J."/>
            <person name="Probst A.J."/>
            <person name="Thomas B.C."/>
            <person name="Singh A."/>
            <person name="Wilkins M.J."/>
            <person name="Karaoz U."/>
            <person name="Brodie E.L."/>
            <person name="Williams K.H."/>
            <person name="Hubbard S.S."/>
            <person name="Banfield J.F."/>
        </authorList>
    </citation>
    <scope>NUCLEOTIDE SEQUENCE [LARGE SCALE GENOMIC DNA]</scope>
</reference>
<feature type="domain" description="Peptidase S9 prolyl oligopeptidase catalytic" evidence="1">
    <location>
        <begin position="61"/>
        <end position="231"/>
    </location>
</feature>
<dbReference type="EMBL" id="MHLA01000014">
    <property type="protein sequence ID" value="OGY99586.1"/>
    <property type="molecule type" value="Genomic_DNA"/>
</dbReference>
<accession>A0A1G2CED0</accession>
<dbReference type="SUPFAM" id="SSF53474">
    <property type="entry name" value="alpha/beta-Hydrolases"/>
    <property type="match status" value="1"/>
</dbReference>
<organism evidence="2 3">
    <name type="scientific">Candidatus Liptonbacteria bacterium RIFCSPLOWO2_01_FULL_52_25</name>
    <dbReference type="NCBI Taxonomy" id="1798650"/>
    <lineage>
        <taxon>Bacteria</taxon>
        <taxon>Candidatus Liptoniibacteriota</taxon>
    </lineage>
</organism>
<evidence type="ECO:0000259" key="1">
    <source>
        <dbReference type="Pfam" id="PF00326"/>
    </source>
</evidence>
<dbReference type="GO" id="GO:0006508">
    <property type="term" value="P:proteolysis"/>
    <property type="evidence" value="ECO:0007669"/>
    <property type="project" value="InterPro"/>
</dbReference>
<dbReference type="GO" id="GO:0008236">
    <property type="term" value="F:serine-type peptidase activity"/>
    <property type="evidence" value="ECO:0007669"/>
    <property type="project" value="InterPro"/>
</dbReference>
<dbReference type="InterPro" id="IPR029058">
    <property type="entry name" value="AB_hydrolase_fold"/>
</dbReference>
<dbReference type="STRING" id="1798650.A2945_02990"/>
<evidence type="ECO:0000313" key="3">
    <source>
        <dbReference type="Proteomes" id="UP000178880"/>
    </source>
</evidence>
<gene>
    <name evidence="2" type="ORF">A2945_02990</name>
</gene>
<dbReference type="InterPro" id="IPR001375">
    <property type="entry name" value="Peptidase_S9_cat"/>
</dbReference>
<evidence type="ECO:0000313" key="2">
    <source>
        <dbReference type="EMBL" id="OGY99586.1"/>
    </source>
</evidence>
<name>A0A1G2CED0_9BACT</name>
<sequence>MHALRTRFKKDIVAEFLPALLARRSHAKVGSSSKGHRHKSNKVLILCSGMPSVPSKGPLLEFLAKKGYWVFYPRYRGTWESSGSFLRYPLDKDVLDIIDEIPGGFKDAYSGKKYRIKHPEIYLVGSSFGGPAAILASRDQRVKKAILISAIVDWTVPSRVERLSLVWKFWREAFGEAIRFSKKDWDKLEGGNFYNPVRHIHEIDGKKLFFIHAKDDRIVTYGPVAKFAKKVGAPILSLKTGGHFGLGILTKPAIYKKIRKFLAS</sequence>
<dbReference type="Proteomes" id="UP000178880">
    <property type="component" value="Unassembled WGS sequence"/>
</dbReference>
<protein>
    <recommendedName>
        <fullName evidence="1">Peptidase S9 prolyl oligopeptidase catalytic domain-containing protein</fullName>
    </recommendedName>
</protein>
<comment type="caution">
    <text evidence="2">The sequence shown here is derived from an EMBL/GenBank/DDBJ whole genome shotgun (WGS) entry which is preliminary data.</text>
</comment>
<dbReference type="AlphaFoldDB" id="A0A1G2CED0"/>
<dbReference type="Gene3D" id="3.40.50.1820">
    <property type="entry name" value="alpha/beta hydrolase"/>
    <property type="match status" value="1"/>
</dbReference>